<evidence type="ECO:0008006" key="4">
    <source>
        <dbReference type="Google" id="ProtNLM"/>
    </source>
</evidence>
<gene>
    <name evidence="2" type="ORF">HHL25_14205</name>
</gene>
<name>A0A7Y0AXF6_9HYPH</name>
<organism evidence="2 3">
    <name type="scientific">Rhizobium terricola</name>
    <dbReference type="NCBI Taxonomy" id="2728849"/>
    <lineage>
        <taxon>Bacteria</taxon>
        <taxon>Pseudomonadati</taxon>
        <taxon>Pseudomonadota</taxon>
        <taxon>Alphaproteobacteria</taxon>
        <taxon>Hyphomicrobiales</taxon>
        <taxon>Rhizobiaceae</taxon>
        <taxon>Rhizobium/Agrobacterium group</taxon>
        <taxon>Rhizobium</taxon>
    </lineage>
</organism>
<evidence type="ECO:0000313" key="3">
    <source>
        <dbReference type="Proteomes" id="UP000541470"/>
    </source>
</evidence>
<sequence length="446" mass="48541">MSIRIMSMVWSKAPVQGGELLLLQALADNADDRGTAYPGIPYLATKARMSERNTQRCLRALERSGLIRIMPNAGPSGTNKYKIDVEKLDAFPDLFAQCDALKRGDKLAPPTNCHRVTNPAEGVTNSAPGGDVGVTLTVIEPSKEPLSAHARTRESDSRNISEENVFDGNGSEKRSQTRTISETVDGDDSSREASKSDQRAFRRLVKNWPGFEGLSLSKAEREWFALSEEERTAAAGKRDAWISMLRRNGKDHTPVPSTYLRERLWESVPDEADASTCKVAAPFGKAWMVGVLAELSKPHAPLPPAPAFLAKQIEQGTAIGMSEQRNRLALYGWPKVNFMFHQALEGKGSTVAAELSATLPEMEALAVDSAAFHEWQIHFTEKGWPWLKLPSAVKYVWFPKGGPTEVANLATTPTPLAGPSQAPTPSGPGRPRASASDSPKNADLTT</sequence>
<comment type="caution">
    <text evidence="2">The sequence shown here is derived from an EMBL/GenBank/DDBJ whole genome shotgun (WGS) entry which is preliminary data.</text>
</comment>
<dbReference type="EMBL" id="JABBGK010000002">
    <property type="protein sequence ID" value="NML75280.1"/>
    <property type="molecule type" value="Genomic_DNA"/>
</dbReference>
<dbReference type="AlphaFoldDB" id="A0A7Y0AXF6"/>
<feature type="compositionally biased region" description="Basic and acidic residues" evidence="1">
    <location>
        <begin position="188"/>
        <end position="198"/>
    </location>
</feature>
<protein>
    <recommendedName>
        <fullName evidence="4">Helix-turn-helix domain-containing protein</fullName>
    </recommendedName>
</protein>
<evidence type="ECO:0000256" key="1">
    <source>
        <dbReference type="SAM" id="MobiDB-lite"/>
    </source>
</evidence>
<dbReference type="Pfam" id="PF13730">
    <property type="entry name" value="HTH_36"/>
    <property type="match status" value="1"/>
</dbReference>
<dbReference type="RefSeq" id="WP_169592121.1">
    <property type="nucleotide sequence ID" value="NZ_JABBGK010000002.1"/>
</dbReference>
<dbReference type="Gene3D" id="1.10.10.10">
    <property type="entry name" value="Winged helix-like DNA-binding domain superfamily/Winged helix DNA-binding domain"/>
    <property type="match status" value="1"/>
</dbReference>
<reference evidence="2 3" key="1">
    <citation type="submission" date="2020-04" db="EMBL/GenBank/DDBJ databases">
        <title>Rhizobium sp. S-51 isolated from soil.</title>
        <authorList>
            <person name="Dahal R.H."/>
        </authorList>
    </citation>
    <scope>NUCLEOTIDE SEQUENCE [LARGE SCALE GENOMIC DNA]</scope>
    <source>
        <strain evidence="2 3">S-51</strain>
    </source>
</reference>
<accession>A0A7Y0AXF6</accession>
<feature type="region of interest" description="Disordered" evidence="1">
    <location>
        <begin position="141"/>
        <end position="198"/>
    </location>
</feature>
<feature type="compositionally biased region" description="Polar residues" evidence="1">
    <location>
        <begin position="435"/>
        <end position="446"/>
    </location>
</feature>
<evidence type="ECO:0000313" key="2">
    <source>
        <dbReference type="EMBL" id="NML75280.1"/>
    </source>
</evidence>
<keyword evidence="3" id="KW-1185">Reference proteome</keyword>
<dbReference type="InterPro" id="IPR036388">
    <property type="entry name" value="WH-like_DNA-bd_sf"/>
</dbReference>
<proteinExistence type="predicted"/>
<feature type="region of interest" description="Disordered" evidence="1">
    <location>
        <begin position="407"/>
        <end position="446"/>
    </location>
</feature>
<dbReference type="Proteomes" id="UP000541470">
    <property type="component" value="Unassembled WGS sequence"/>
</dbReference>
<feature type="compositionally biased region" description="Basic and acidic residues" evidence="1">
    <location>
        <begin position="151"/>
        <end position="161"/>
    </location>
</feature>